<protein>
    <submittedName>
        <fullName evidence="4">Plasmid partitioning protein RepB</fullName>
    </submittedName>
</protein>
<dbReference type="EMBL" id="SBIP01000006">
    <property type="protein sequence ID" value="RWX74869.1"/>
    <property type="molecule type" value="Genomic_DNA"/>
</dbReference>
<dbReference type="AlphaFoldDB" id="A0A444LBC5"/>
<dbReference type="NCBIfam" id="TIGR00180">
    <property type="entry name" value="parB_part"/>
    <property type="match status" value="1"/>
</dbReference>
<dbReference type="InterPro" id="IPR004437">
    <property type="entry name" value="ParB/RepB/Spo0J"/>
</dbReference>
<dbReference type="Gene3D" id="1.10.10.2830">
    <property type="match status" value="1"/>
</dbReference>
<dbReference type="InterPro" id="IPR017819">
    <property type="entry name" value="Plasmid_partition_RepB"/>
</dbReference>
<dbReference type="OrthoDB" id="7908920at2"/>
<dbReference type="PANTHER" id="PTHR33375:SF1">
    <property type="entry name" value="CHROMOSOME-PARTITIONING PROTEIN PARB-RELATED"/>
    <property type="match status" value="1"/>
</dbReference>
<dbReference type="InterPro" id="IPR011111">
    <property type="entry name" value="Plasmid_RepB"/>
</dbReference>
<dbReference type="InterPro" id="IPR003115">
    <property type="entry name" value="ParB_N"/>
</dbReference>
<evidence type="ECO:0000313" key="5">
    <source>
        <dbReference type="Proteomes" id="UP000287687"/>
    </source>
</evidence>
<dbReference type="CDD" id="cd16405">
    <property type="entry name" value="RepB_like_N"/>
    <property type="match status" value="1"/>
</dbReference>
<evidence type="ECO:0000256" key="1">
    <source>
        <dbReference type="ARBA" id="ARBA00006295"/>
    </source>
</evidence>
<dbReference type="Gene3D" id="3.90.1530.30">
    <property type="match status" value="1"/>
</dbReference>
<dbReference type="NCBIfam" id="TIGR03454">
    <property type="entry name" value="partition_RepB"/>
    <property type="match status" value="1"/>
</dbReference>
<dbReference type="RefSeq" id="WP_128445530.1">
    <property type="nucleotide sequence ID" value="NZ_SBIP01000006.1"/>
</dbReference>
<evidence type="ECO:0000256" key="2">
    <source>
        <dbReference type="SAM" id="MobiDB-lite"/>
    </source>
</evidence>
<accession>A0A444LBC5</accession>
<dbReference type="Pfam" id="PF07506">
    <property type="entry name" value="RepB"/>
    <property type="match status" value="1"/>
</dbReference>
<name>A0A444LBC5_9HYPH</name>
<dbReference type="SUPFAM" id="SSF110849">
    <property type="entry name" value="ParB/Sulfiredoxin"/>
    <property type="match status" value="1"/>
</dbReference>
<comment type="caution">
    <text evidence="4">The sequence shown here is derived from an EMBL/GenBank/DDBJ whole genome shotgun (WGS) entry which is preliminary data.</text>
</comment>
<comment type="similarity">
    <text evidence="1">Belongs to the ParB family.</text>
</comment>
<feature type="domain" description="ParB-like N-terminal" evidence="3">
    <location>
        <begin position="63"/>
        <end position="151"/>
    </location>
</feature>
<dbReference type="Proteomes" id="UP000287687">
    <property type="component" value="Unassembled WGS sequence"/>
</dbReference>
<dbReference type="GO" id="GO:0003677">
    <property type="term" value="F:DNA binding"/>
    <property type="evidence" value="ECO:0007669"/>
    <property type="project" value="InterPro"/>
</dbReference>
<dbReference type="GO" id="GO:0007059">
    <property type="term" value="P:chromosome segregation"/>
    <property type="evidence" value="ECO:0007669"/>
    <property type="project" value="TreeGrafter"/>
</dbReference>
<proteinExistence type="inferred from homology"/>
<keyword evidence="5" id="KW-1185">Reference proteome</keyword>
<dbReference type="SMART" id="SM00470">
    <property type="entry name" value="ParB"/>
    <property type="match status" value="1"/>
</dbReference>
<reference evidence="4 5" key="1">
    <citation type="submission" date="2019-01" db="EMBL/GenBank/DDBJ databases">
        <title>The draft genome of Rhizobium sp. 24NR.</title>
        <authorList>
            <person name="Liu L."/>
            <person name="Liang L."/>
            <person name="Shi S."/>
            <person name="Xu L."/>
            <person name="Wang X."/>
            <person name="Li L."/>
            <person name="Zhang X."/>
        </authorList>
    </citation>
    <scope>NUCLEOTIDE SEQUENCE [LARGE SCALE GENOMIC DNA]</scope>
    <source>
        <strain evidence="4 5">24NR</strain>
    </source>
</reference>
<organism evidence="4 5">
    <name type="scientific">Neorhizobium lilium</name>
    <dbReference type="NCBI Taxonomy" id="2503024"/>
    <lineage>
        <taxon>Bacteria</taxon>
        <taxon>Pseudomonadati</taxon>
        <taxon>Pseudomonadota</taxon>
        <taxon>Alphaproteobacteria</taxon>
        <taxon>Hyphomicrobiales</taxon>
        <taxon>Rhizobiaceae</taxon>
        <taxon>Rhizobium/Agrobacterium group</taxon>
        <taxon>Neorhizobium</taxon>
    </lineage>
</organism>
<dbReference type="InterPro" id="IPR037972">
    <property type="entry name" value="RepB_N"/>
</dbReference>
<dbReference type="Pfam" id="PF02195">
    <property type="entry name" value="ParB_N"/>
    <property type="match status" value="1"/>
</dbReference>
<dbReference type="InterPro" id="IPR050336">
    <property type="entry name" value="Chromosome_partition/occlusion"/>
</dbReference>
<dbReference type="GO" id="GO:0005694">
    <property type="term" value="C:chromosome"/>
    <property type="evidence" value="ECO:0007669"/>
    <property type="project" value="TreeGrafter"/>
</dbReference>
<evidence type="ECO:0000259" key="3">
    <source>
        <dbReference type="SMART" id="SM00470"/>
    </source>
</evidence>
<evidence type="ECO:0000313" key="4">
    <source>
        <dbReference type="EMBL" id="RWX74869.1"/>
    </source>
</evidence>
<sequence>MSRKNLFADLPAPATSGAPPHERPLHGTSNPMSAIKKSVGDLNDRSRRADEIEKSLIDGQPVIDIDTGLIDPSFVQDRMESSIDGLRVSIQEQGQQVPILVRLHPDDDGRYQVAFGHRRLRALKELGLKAKAIVRNLTDEQLVIAQGQENNEREDLTFIEKARFAARLKERFSRDVIVSSLSVDKTTLSTMLQLVDALPEDLIDAIGPAPGVGRPNWRQLADLLEKANETPEVIAMARSESVQALNSEERFKVVLNHLRPTRVARGAPTVLSSPTGARLGQITQNKTKLEITIDRKATPEFAAFLLEQVPALYEAHLSNHKRKQGG</sequence>
<feature type="region of interest" description="Disordered" evidence="2">
    <location>
        <begin position="1"/>
        <end position="34"/>
    </location>
</feature>
<dbReference type="PANTHER" id="PTHR33375">
    <property type="entry name" value="CHROMOSOME-PARTITIONING PROTEIN PARB-RELATED"/>
    <property type="match status" value="1"/>
</dbReference>
<dbReference type="SUPFAM" id="SSF109709">
    <property type="entry name" value="KorB DNA-binding domain-like"/>
    <property type="match status" value="1"/>
</dbReference>
<gene>
    <name evidence="4" type="primary">repB</name>
    <name evidence="4" type="ORF">EPK99_23570</name>
</gene>
<dbReference type="InterPro" id="IPR036086">
    <property type="entry name" value="ParB/Sulfiredoxin_sf"/>
</dbReference>